<reference evidence="2 3" key="1">
    <citation type="submission" date="2018-10" db="EMBL/GenBank/DDBJ databases">
        <title>Draft genome of Mycobacterium hodleri strain B.</title>
        <authorList>
            <person name="Amande T.J."/>
            <person name="Mcgenity T.J."/>
        </authorList>
    </citation>
    <scope>NUCLEOTIDE SEQUENCE [LARGE SCALE GENOMIC DNA]</scope>
    <source>
        <strain evidence="2 3">B</strain>
    </source>
</reference>
<keyword evidence="3" id="KW-1185">Reference proteome</keyword>
<dbReference type="InterPro" id="IPR007396">
    <property type="entry name" value="TR_PAI2-type"/>
</dbReference>
<proteinExistence type="predicted"/>
<feature type="region of interest" description="Disordered" evidence="1">
    <location>
        <begin position="190"/>
        <end position="215"/>
    </location>
</feature>
<protein>
    <submittedName>
        <fullName evidence="2">FMN-binding negative transcriptional regulator</fullName>
    </submittedName>
</protein>
<evidence type="ECO:0000256" key="1">
    <source>
        <dbReference type="SAM" id="MobiDB-lite"/>
    </source>
</evidence>
<sequence>MYVPAHFSADDDSVHDLLSQNQAADLVTAGPDGLEATMLPFLYDRERATLQGHFARNNDHWRHADGREALVIVRGPDSYVTPSWYASKAEHGRVVPTWNYVVAHVHGTVTIHDDVDWLDDLVRRLTDHHEGRRPIPWSVDDAPPKFVEGQLRAIVGVEVAITRVEAKFKLSQNRPEADVDGVVAGLRSEGDELGADAVQAHRPEPSRRIGRSGTR</sequence>
<dbReference type="Proteomes" id="UP000315759">
    <property type="component" value="Unassembled WGS sequence"/>
</dbReference>
<dbReference type="Gene3D" id="2.30.110.10">
    <property type="entry name" value="Electron Transport, Fmn-binding Protein, Chain A"/>
    <property type="match status" value="1"/>
</dbReference>
<name>A0A544W3E6_9MYCO</name>
<dbReference type="SUPFAM" id="SSF50475">
    <property type="entry name" value="FMN-binding split barrel"/>
    <property type="match status" value="1"/>
</dbReference>
<organism evidence="2 3">
    <name type="scientific">Mycolicibacterium hodleri</name>
    <dbReference type="NCBI Taxonomy" id="49897"/>
    <lineage>
        <taxon>Bacteria</taxon>
        <taxon>Bacillati</taxon>
        <taxon>Actinomycetota</taxon>
        <taxon>Actinomycetes</taxon>
        <taxon>Mycobacteriales</taxon>
        <taxon>Mycobacteriaceae</taxon>
        <taxon>Mycolicibacterium</taxon>
    </lineage>
</organism>
<evidence type="ECO:0000313" key="2">
    <source>
        <dbReference type="EMBL" id="TQR86767.1"/>
    </source>
</evidence>
<comment type="caution">
    <text evidence="2">The sequence shown here is derived from an EMBL/GenBank/DDBJ whole genome shotgun (WGS) entry which is preliminary data.</text>
</comment>
<dbReference type="PANTHER" id="PTHR35802">
    <property type="entry name" value="PROTEASE SYNTHASE AND SPORULATION PROTEIN PAI 2"/>
    <property type="match status" value="1"/>
</dbReference>
<gene>
    <name evidence="2" type="ORF">D8S82_09840</name>
</gene>
<dbReference type="AlphaFoldDB" id="A0A544W3E6"/>
<dbReference type="RefSeq" id="WP_142551920.1">
    <property type="nucleotide sequence ID" value="NZ_VIFX01000010.1"/>
</dbReference>
<dbReference type="PANTHER" id="PTHR35802:SF1">
    <property type="entry name" value="PROTEASE SYNTHASE AND SPORULATION PROTEIN PAI 2"/>
    <property type="match status" value="1"/>
</dbReference>
<evidence type="ECO:0000313" key="3">
    <source>
        <dbReference type="Proteomes" id="UP000315759"/>
    </source>
</evidence>
<dbReference type="PIRSF" id="PIRSF010372">
    <property type="entry name" value="PaiB"/>
    <property type="match status" value="1"/>
</dbReference>
<accession>A0A544W3E6</accession>
<dbReference type="EMBL" id="VIFX01000010">
    <property type="protein sequence ID" value="TQR86767.1"/>
    <property type="molecule type" value="Genomic_DNA"/>
</dbReference>
<dbReference type="Pfam" id="PF04299">
    <property type="entry name" value="FMN_bind_2"/>
    <property type="match status" value="1"/>
</dbReference>
<dbReference type="InterPro" id="IPR012349">
    <property type="entry name" value="Split_barrel_FMN-bd"/>
</dbReference>